<evidence type="ECO:0000313" key="2">
    <source>
        <dbReference type="Proteomes" id="UP000069015"/>
    </source>
</evidence>
<organism evidence="1 2">
    <name type="scientific">Pseudoalteromonas rubra</name>
    <dbReference type="NCBI Taxonomy" id="43658"/>
    <lineage>
        <taxon>Bacteria</taxon>
        <taxon>Pseudomonadati</taxon>
        <taxon>Pseudomonadota</taxon>
        <taxon>Gammaproteobacteria</taxon>
        <taxon>Alteromonadales</taxon>
        <taxon>Pseudoalteromonadaceae</taxon>
        <taxon>Pseudoalteromonas</taxon>
    </lineage>
</organism>
<protein>
    <submittedName>
        <fullName evidence="1">Uncharacterized protein</fullName>
    </submittedName>
</protein>
<name>A0A0U3GBI4_9GAMM</name>
<sequence length="79" mass="9121">MHCHLLLWFFPASVVQKHLSSERNHILLDDNSSGFWFFKISFLMGILDYLGFDSAVAGDWLMQSENADHARLDNASYRS</sequence>
<reference evidence="1 2" key="1">
    <citation type="submission" date="2015-12" db="EMBL/GenBank/DDBJ databases">
        <title>Complete genome sequence of Pseudoalteromonas rubra SCSIO 6842, harboring a conjugative plasmid.</title>
        <authorList>
            <person name="Li B."/>
            <person name="Wang X."/>
        </authorList>
    </citation>
    <scope>NUCLEOTIDE SEQUENCE [LARGE SCALE GENOMIC DNA]</scope>
    <source>
        <strain evidence="1 2">SCSIO 6842</strain>
    </source>
</reference>
<evidence type="ECO:0000313" key="1">
    <source>
        <dbReference type="EMBL" id="ALU42154.1"/>
    </source>
</evidence>
<dbReference type="KEGG" id="prr:AT705_03900"/>
<gene>
    <name evidence="1" type="ORF">AT705_03900</name>
</gene>
<proteinExistence type="predicted"/>
<dbReference type="Proteomes" id="UP000069015">
    <property type="component" value="Chromosome 1"/>
</dbReference>
<dbReference type="EMBL" id="CP013611">
    <property type="protein sequence ID" value="ALU42154.1"/>
    <property type="molecule type" value="Genomic_DNA"/>
</dbReference>
<dbReference type="AlphaFoldDB" id="A0A0U3GBI4"/>
<accession>A0A0U3GBI4</accession>